<dbReference type="CDD" id="cd08267">
    <property type="entry name" value="MDR1"/>
    <property type="match status" value="1"/>
</dbReference>
<dbReference type="SUPFAM" id="SSF51735">
    <property type="entry name" value="NAD(P)-binding Rossmann-fold domains"/>
    <property type="match status" value="1"/>
</dbReference>
<dbReference type="InterPro" id="IPR011032">
    <property type="entry name" value="GroES-like_sf"/>
</dbReference>
<dbReference type="EMBL" id="CP165727">
    <property type="protein sequence ID" value="XDV62199.1"/>
    <property type="molecule type" value="Genomic_DNA"/>
</dbReference>
<protein>
    <submittedName>
        <fullName evidence="2">NAD(P)-dependent alcohol dehydrogenase</fullName>
    </submittedName>
</protein>
<name>A0AB39XY51_9ACTN</name>
<dbReference type="Pfam" id="PF08240">
    <property type="entry name" value="ADH_N"/>
    <property type="match status" value="1"/>
</dbReference>
<dbReference type="AlphaFoldDB" id="A0AB39XY51"/>
<feature type="domain" description="Enoyl reductase (ER)" evidence="1">
    <location>
        <begin position="10"/>
        <end position="321"/>
    </location>
</feature>
<dbReference type="PROSITE" id="PS01162">
    <property type="entry name" value="QOR_ZETA_CRYSTAL"/>
    <property type="match status" value="1"/>
</dbReference>
<reference evidence="2" key="1">
    <citation type="submission" date="2024-08" db="EMBL/GenBank/DDBJ databases">
        <authorList>
            <person name="Yu S.T."/>
        </authorList>
    </citation>
    <scope>NUCLEOTIDE SEQUENCE</scope>
    <source>
        <strain evidence="2">R33</strain>
    </source>
</reference>
<dbReference type="InterPro" id="IPR002364">
    <property type="entry name" value="Quin_OxRdtase/zeta-crystal_CS"/>
</dbReference>
<dbReference type="SMART" id="SM00829">
    <property type="entry name" value="PKS_ER"/>
    <property type="match status" value="1"/>
</dbReference>
<organism evidence="2">
    <name type="scientific">Streptomyces sp. R33</name>
    <dbReference type="NCBI Taxonomy" id="3238629"/>
    <lineage>
        <taxon>Bacteria</taxon>
        <taxon>Bacillati</taxon>
        <taxon>Actinomycetota</taxon>
        <taxon>Actinomycetes</taxon>
        <taxon>Kitasatosporales</taxon>
        <taxon>Streptomycetaceae</taxon>
        <taxon>Streptomyces</taxon>
    </lineage>
</organism>
<evidence type="ECO:0000313" key="2">
    <source>
        <dbReference type="EMBL" id="XDV62199.1"/>
    </source>
</evidence>
<dbReference type="PANTHER" id="PTHR44013:SF1">
    <property type="entry name" value="ZINC-TYPE ALCOHOL DEHYDROGENASE-LIKE PROTEIN C16A3.02C"/>
    <property type="match status" value="1"/>
</dbReference>
<dbReference type="Gene3D" id="3.90.180.10">
    <property type="entry name" value="Medium-chain alcohol dehydrogenases, catalytic domain"/>
    <property type="match status" value="1"/>
</dbReference>
<dbReference type="Gene3D" id="3.40.50.720">
    <property type="entry name" value="NAD(P)-binding Rossmann-like Domain"/>
    <property type="match status" value="1"/>
</dbReference>
<dbReference type="GO" id="GO:0016491">
    <property type="term" value="F:oxidoreductase activity"/>
    <property type="evidence" value="ECO:0007669"/>
    <property type="project" value="InterPro"/>
</dbReference>
<dbReference type="SUPFAM" id="SSF50129">
    <property type="entry name" value="GroES-like"/>
    <property type="match status" value="1"/>
</dbReference>
<dbReference type="InterPro" id="IPR020843">
    <property type="entry name" value="ER"/>
</dbReference>
<dbReference type="PANTHER" id="PTHR44013">
    <property type="entry name" value="ZINC-TYPE ALCOHOL DEHYDROGENASE-LIKE PROTEIN C16A3.02C"/>
    <property type="match status" value="1"/>
</dbReference>
<dbReference type="InterPro" id="IPR052733">
    <property type="entry name" value="Chloroplast_QOR"/>
</dbReference>
<dbReference type="InterPro" id="IPR036291">
    <property type="entry name" value="NAD(P)-bd_dom_sf"/>
</dbReference>
<proteinExistence type="predicted"/>
<evidence type="ECO:0000259" key="1">
    <source>
        <dbReference type="SMART" id="SM00829"/>
    </source>
</evidence>
<dbReference type="RefSeq" id="WP_369776887.1">
    <property type="nucleotide sequence ID" value="NZ_CP165727.1"/>
</dbReference>
<dbReference type="Pfam" id="PF13602">
    <property type="entry name" value="ADH_zinc_N_2"/>
    <property type="match status" value="1"/>
</dbReference>
<sequence length="341" mass="36491">MRAIVQDVYGPPDVLRLEETEQPVPGPGEVLLRVQAAGLDQGVWHLMTGTPYAVRAAGFGLRAPKQRIRGLDVAGRVEAVGPGVGRFRPGDEVYGTCTGSFAEYACAKEDELAPRPARLTPEEAAVVTISATTALQALRTGRLKPGQRVLVIGAAGGVGTYAVQLAKALGAAHVTAVCSGPKADLVRSLGADEAVDYAREDPTDGVHRYDLVIDIAGNRPLHRLRRALTPRGTLVIVGGETDGRWIGGHDRQLRALLLSPFTRHRLRGLASTPRPEDLRVLGELLESGALTPVLDRTYPLAEVPDAIRRLREGHVRGKIAIRVRREREGGRADEAGPSGKD</sequence>
<gene>
    <name evidence="2" type="ORF">AB5J51_04225</name>
</gene>
<dbReference type="InterPro" id="IPR013154">
    <property type="entry name" value="ADH-like_N"/>
</dbReference>
<accession>A0AB39XY51</accession>
<dbReference type="GO" id="GO:0008270">
    <property type="term" value="F:zinc ion binding"/>
    <property type="evidence" value="ECO:0007669"/>
    <property type="project" value="InterPro"/>
</dbReference>